<evidence type="ECO:0000313" key="2">
    <source>
        <dbReference type="EnsemblPlants" id="PGSC0003DMT400087113"/>
    </source>
</evidence>
<dbReference type="InParanoid" id="M1DD69"/>
<feature type="compositionally biased region" description="Basic and acidic residues" evidence="1">
    <location>
        <begin position="36"/>
        <end position="59"/>
    </location>
</feature>
<keyword evidence="3" id="KW-1185">Reference proteome</keyword>
<dbReference type="Proteomes" id="UP000011115">
    <property type="component" value="Unassembled WGS sequence"/>
</dbReference>
<dbReference type="HOGENOM" id="CLU_2376866_0_0_1"/>
<organism evidence="2 3">
    <name type="scientific">Solanum tuberosum</name>
    <name type="common">Potato</name>
    <dbReference type="NCBI Taxonomy" id="4113"/>
    <lineage>
        <taxon>Eukaryota</taxon>
        <taxon>Viridiplantae</taxon>
        <taxon>Streptophyta</taxon>
        <taxon>Embryophyta</taxon>
        <taxon>Tracheophyta</taxon>
        <taxon>Spermatophyta</taxon>
        <taxon>Magnoliopsida</taxon>
        <taxon>eudicotyledons</taxon>
        <taxon>Gunneridae</taxon>
        <taxon>Pentapetalae</taxon>
        <taxon>asterids</taxon>
        <taxon>lamiids</taxon>
        <taxon>Solanales</taxon>
        <taxon>Solanaceae</taxon>
        <taxon>Solanoideae</taxon>
        <taxon>Solaneae</taxon>
        <taxon>Solanum</taxon>
    </lineage>
</organism>
<accession>M1DD69</accession>
<protein>
    <submittedName>
        <fullName evidence="2">Uncharacterized protein</fullName>
    </submittedName>
</protein>
<dbReference type="EnsemblPlants" id="PGSC0003DMT400087113">
    <property type="protein sequence ID" value="PGSC0003DMT400087113"/>
    <property type="gene ID" value="PGSC0003DMG400036684"/>
</dbReference>
<reference evidence="3" key="1">
    <citation type="journal article" date="2011" name="Nature">
        <title>Genome sequence and analysis of the tuber crop potato.</title>
        <authorList>
            <consortium name="The Potato Genome Sequencing Consortium"/>
        </authorList>
    </citation>
    <scope>NUCLEOTIDE SEQUENCE [LARGE SCALE GENOMIC DNA]</scope>
    <source>
        <strain evidence="3">cv. DM1-3 516 R44</strain>
    </source>
</reference>
<dbReference type="AlphaFoldDB" id="M1DD69"/>
<evidence type="ECO:0000256" key="1">
    <source>
        <dbReference type="SAM" id="MobiDB-lite"/>
    </source>
</evidence>
<name>M1DD69_SOLTU</name>
<feature type="region of interest" description="Disordered" evidence="1">
    <location>
        <begin position="24"/>
        <end position="61"/>
    </location>
</feature>
<sequence length="95" mass="11059">MLSRILNKVERLGKMLKVMARSKVAGRNGPHKHIRARESKKDEKKAELARQRKYNNEARAKRRIPINTNVPSWARCFVNTIRAFRAAQERSNDCS</sequence>
<reference evidence="2" key="2">
    <citation type="submission" date="2015-06" db="UniProtKB">
        <authorList>
            <consortium name="EnsemblPlants"/>
        </authorList>
    </citation>
    <scope>IDENTIFICATION</scope>
    <source>
        <strain evidence="2">DM1-3 516 R44</strain>
    </source>
</reference>
<evidence type="ECO:0000313" key="3">
    <source>
        <dbReference type="Proteomes" id="UP000011115"/>
    </source>
</evidence>
<dbReference type="PaxDb" id="4113-PGSC0003DMT400087113"/>
<proteinExistence type="predicted"/>
<dbReference type="Gramene" id="PGSC0003DMT400087113">
    <property type="protein sequence ID" value="PGSC0003DMT400087113"/>
    <property type="gene ID" value="PGSC0003DMG400036684"/>
</dbReference>